<dbReference type="Proteomes" id="UP001648503">
    <property type="component" value="Unassembled WGS sequence"/>
</dbReference>
<accession>A0ABQ8FFC2</accession>
<evidence type="ECO:0000313" key="4">
    <source>
        <dbReference type="Proteomes" id="UP001648503"/>
    </source>
</evidence>
<protein>
    <submittedName>
        <fullName evidence="3">Uncharacterized protein</fullName>
    </submittedName>
</protein>
<organism evidence="3 4">
    <name type="scientific">Batrachochytrium salamandrivorans</name>
    <dbReference type="NCBI Taxonomy" id="1357716"/>
    <lineage>
        <taxon>Eukaryota</taxon>
        <taxon>Fungi</taxon>
        <taxon>Fungi incertae sedis</taxon>
        <taxon>Chytridiomycota</taxon>
        <taxon>Chytridiomycota incertae sedis</taxon>
        <taxon>Chytridiomycetes</taxon>
        <taxon>Rhizophydiales</taxon>
        <taxon>Rhizophydiales incertae sedis</taxon>
        <taxon>Batrachochytrium</taxon>
    </lineage>
</organism>
<keyword evidence="2" id="KW-0732">Signal</keyword>
<evidence type="ECO:0000256" key="2">
    <source>
        <dbReference type="SAM" id="SignalP"/>
    </source>
</evidence>
<comment type="caution">
    <text evidence="3">The sequence shown here is derived from an EMBL/GenBank/DDBJ whole genome shotgun (WGS) entry which is preliminary data.</text>
</comment>
<evidence type="ECO:0000256" key="1">
    <source>
        <dbReference type="SAM" id="MobiDB-lite"/>
    </source>
</evidence>
<feature type="signal peptide" evidence="2">
    <location>
        <begin position="1"/>
        <end position="18"/>
    </location>
</feature>
<proteinExistence type="predicted"/>
<name>A0ABQ8FFC2_9FUNG</name>
<dbReference type="EMBL" id="JAFCIX010000145">
    <property type="protein sequence ID" value="KAH6597351.1"/>
    <property type="molecule type" value="Genomic_DNA"/>
</dbReference>
<keyword evidence="4" id="KW-1185">Reference proteome</keyword>
<feature type="region of interest" description="Disordered" evidence="1">
    <location>
        <begin position="209"/>
        <end position="234"/>
    </location>
</feature>
<sequence>MKLVSFAIVSLLAITVSAWPHRSTATQSKHQSAQYKARTELRRLIKLYKNDITTLRQVRVTIRMLERETMSVEQMAGMIKAQLQNTDLSSEEKLELESQRSDVEAALAELYRKRDEQNQLDMDTKKALDKSKTEAQLLRENQKWLAKYNFYHEVKIEPSPNSFYNLNTLENYYKTILQKIDTLLDKQKKIVELLGSVCMRSTDSDRSVCATPKKARDASPPPQDDLWVVGENLS</sequence>
<reference evidence="3 4" key="1">
    <citation type="submission" date="2021-02" db="EMBL/GenBank/DDBJ databases">
        <title>Variation within the Batrachochytrium salamandrivorans European outbreak.</title>
        <authorList>
            <person name="Kelly M."/>
            <person name="Pasmans F."/>
            <person name="Shea T.P."/>
            <person name="Munoz J.F."/>
            <person name="Carranza S."/>
            <person name="Cuomo C.A."/>
            <person name="Martel A."/>
        </authorList>
    </citation>
    <scope>NUCLEOTIDE SEQUENCE [LARGE SCALE GENOMIC DNA]</scope>
    <source>
        <strain evidence="3 4">AMFP18/2</strain>
    </source>
</reference>
<feature type="chain" id="PRO_5046615130" evidence="2">
    <location>
        <begin position="19"/>
        <end position="234"/>
    </location>
</feature>
<evidence type="ECO:0000313" key="3">
    <source>
        <dbReference type="EMBL" id="KAH6597351.1"/>
    </source>
</evidence>
<gene>
    <name evidence="3" type="ORF">BASA50_004491</name>
</gene>